<dbReference type="Proteomes" id="UP000712673">
    <property type="component" value="Unassembled WGS sequence"/>
</dbReference>
<dbReference type="InterPro" id="IPR015943">
    <property type="entry name" value="WD40/YVTN_repeat-like_dom_sf"/>
</dbReference>
<sequence length="536" mass="59402">MRLLSSCFVKDSSVRLTLTCGLECVKGGREAGGTCSTPLGWRLALVRWREHGIIGYLCMRLAHVPLDDLEFDALMTSNDRLPSSRTACPWCGASERTAWGTCQGCGRYYRPEGWTRVPRRRSWWIVVPLLVVALLYAWLHDPFVPDLVTLFWKRPATLRSSDSPTHQWAMWGRDLAQRRYIAEATQALEGRRVWSVSTGVPTRSAPVLVDNVLYLGGHFACSALDAQTGARLWEVPLSGPVHTALAVAGDALYLGLQDWRVLALERQTGARRWEFSMQNPVAGAAAVAHGMVYIGSMDGFLYALDAATGRLIWQFKTQDQALSPPAFAENTLFMSSTDGSLYALNARTGQRWLRFRTPERLHDTPVVAHGLVYFPAGGQLFAIAADAYEIPGQFQFKQVWAQFWLWGFPVPRPPGQPGGRWRFVPSKTRGKILAAPAVAADALYAGDTQGMLYAREVLTGTELWQFQARGAITASPVVVGSQVYVGTEDGLFYALERDRGTLRWQLDLGAPLQLPPVFASGRLYLRTSDGQVHAVE</sequence>
<feature type="transmembrane region" description="Helical" evidence="1">
    <location>
        <begin position="122"/>
        <end position="139"/>
    </location>
</feature>
<keyword evidence="1" id="KW-0812">Transmembrane</keyword>
<evidence type="ECO:0000259" key="2">
    <source>
        <dbReference type="Pfam" id="PF13360"/>
    </source>
</evidence>
<dbReference type="Gene3D" id="2.130.10.10">
    <property type="entry name" value="YVTN repeat-like/Quinoprotein amine dehydrogenase"/>
    <property type="match status" value="2"/>
</dbReference>
<evidence type="ECO:0000256" key="1">
    <source>
        <dbReference type="SAM" id="Phobius"/>
    </source>
</evidence>
<gene>
    <name evidence="3" type="ORF">FJZ47_23965</name>
</gene>
<dbReference type="Gene3D" id="2.40.128.630">
    <property type="match status" value="1"/>
</dbReference>
<accession>A0A937W4I7</accession>
<dbReference type="SUPFAM" id="SSF50998">
    <property type="entry name" value="Quinoprotein alcohol dehydrogenase-like"/>
    <property type="match status" value="2"/>
</dbReference>
<keyword evidence="1" id="KW-0472">Membrane</keyword>
<dbReference type="Pfam" id="PF13360">
    <property type="entry name" value="PQQ_2"/>
    <property type="match status" value="2"/>
</dbReference>
<comment type="caution">
    <text evidence="3">The sequence shown here is derived from an EMBL/GenBank/DDBJ whole genome shotgun (WGS) entry which is preliminary data.</text>
</comment>
<dbReference type="EMBL" id="VGLS01001069">
    <property type="protein sequence ID" value="MBM3226833.1"/>
    <property type="molecule type" value="Genomic_DNA"/>
</dbReference>
<feature type="domain" description="Pyrrolo-quinoline quinone repeat" evidence="2">
    <location>
        <begin position="260"/>
        <end position="384"/>
    </location>
</feature>
<dbReference type="PANTHER" id="PTHR34512">
    <property type="entry name" value="CELL SURFACE PROTEIN"/>
    <property type="match status" value="1"/>
</dbReference>
<feature type="domain" description="Pyrrolo-quinoline quinone repeat" evidence="2">
    <location>
        <begin position="452"/>
        <end position="535"/>
    </location>
</feature>
<evidence type="ECO:0000313" key="3">
    <source>
        <dbReference type="EMBL" id="MBM3226833.1"/>
    </source>
</evidence>
<dbReference type="InterPro" id="IPR011047">
    <property type="entry name" value="Quinoprotein_ADH-like_sf"/>
</dbReference>
<reference evidence="3" key="1">
    <citation type="submission" date="2019-03" db="EMBL/GenBank/DDBJ databases">
        <title>Lake Tanganyika Metagenome-Assembled Genomes (MAGs).</title>
        <authorList>
            <person name="Tran P."/>
        </authorList>
    </citation>
    <scope>NUCLEOTIDE SEQUENCE</scope>
    <source>
        <strain evidence="3">K_DeepCast_65m_m2_066</strain>
    </source>
</reference>
<evidence type="ECO:0000313" key="4">
    <source>
        <dbReference type="Proteomes" id="UP000712673"/>
    </source>
</evidence>
<keyword evidence="1" id="KW-1133">Transmembrane helix</keyword>
<dbReference type="AlphaFoldDB" id="A0A937W4I7"/>
<organism evidence="3 4">
    <name type="scientific">Tectimicrobiota bacterium</name>
    <dbReference type="NCBI Taxonomy" id="2528274"/>
    <lineage>
        <taxon>Bacteria</taxon>
        <taxon>Pseudomonadati</taxon>
        <taxon>Nitrospinota/Tectimicrobiota group</taxon>
        <taxon>Candidatus Tectimicrobiota</taxon>
    </lineage>
</organism>
<dbReference type="SMART" id="SM00564">
    <property type="entry name" value="PQQ"/>
    <property type="match status" value="6"/>
</dbReference>
<dbReference type="InterPro" id="IPR002372">
    <property type="entry name" value="PQQ_rpt_dom"/>
</dbReference>
<name>A0A937W4I7_UNCTE</name>
<dbReference type="PANTHER" id="PTHR34512:SF30">
    <property type="entry name" value="OUTER MEMBRANE PROTEIN ASSEMBLY FACTOR BAMB"/>
    <property type="match status" value="1"/>
</dbReference>
<proteinExistence type="predicted"/>
<dbReference type="InterPro" id="IPR018391">
    <property type="entry name" value="PQQ_b-propeller_rpt"/>
</dbReference>
<protein>
    <recommendedName>
        <fullName evidence="2">Pyrrolo-quinoline quinone repeat domain-containing protein</fullName>
    </recommendedName>
</protein>